<dbReference type="PANTHER" id="PTHR23519">
    <property type="entry name" value="AUTOPHAGY-RELATED PROTEIN 22"/>
    <property type="match status" value="1"/>
</dbReference>
<dbReference type="Proteomes" id="UP000193083">
    <property type="component" value="Unassembled WGS sequence"/>
</dbReference>
<keyword evidence="8" id="KW-1185">Reference proteome</keyword>
<evidence type="ECO:0000256" key="3">
    <source>
        <dbReference type="ARBA" id="ARBA00022692"/>
    </source>
</evidence>
<name>A0A1X7NCZ8_9HYPH</name>
<keyword evidence="2" id="KW-0813">Transport</keyword>
<feature type="transmembrane region" description="Helical" evidence="6">
    <location>
        <begin position="286"/>
        <end position="307"/>
    </location>
</feature>
<sequence>MAEQVVQRAPKRGIWGWMLFDFAQQPFHTLIITFVFAPYFAAKVASNPAEGQEYWGYAAGIGGAIIALTSPILGAIADASGPRKPWILLFSILGFIGCWMLWYATPGMGNLGFAVLAIVIALVGMEYAAVFNNAMMPTLVPRSELGRLSGSAWGLGYVGGLISLVIVLGFLSASPETGKTLLGVSPLFGLDPATHEGDRASGPLTSLWYLIFVLPMFLWTPDVSRRGSATGAVRRGLAELWETLRTLPSQRSYFSFLLSSMFYRDALNALYSFGGIYAAGVLGWPIIKIGIFGILANLTGAVGAWIGGRADQRFGPKPVISVSILILILWCVTVISTTKTEVLFMTVAAEGSGSTLPDIVFYIAGAFIGAAGGSIQAASRTLLVDQVEGDKVTEAFGLYALSGRATSFIAPFAIAFATAWFASEAFNLSTQDAQRLGVTPIVALFVIGLVLLPWIRSREYKPAEA</sequence>
<evidence type="ECO:0000256" key="4">
    <source>
        <dbReference type="ARBA" id="ARBA00022989"/>
    </source>
</evidence>
<dbReference type="SUPFAM" id="SSF103473">
    <property type="entry name" value="MFS general substrate transporter"/>
    <property type="match status" value="1"/>
</dbReference>
<protein>
    <submittedName>
        <fullName evidence="7">MFS transporter, UMF1 family</fullName>
    </submittedName>
</protein>
<keyword evidence="4 6" id="KW-1133">Transmembrane helix</keyword>
<proteinExistence type="predicted"/>
<dbReference type="GO" id="GO:0012505">
    <property type="term" value="C:endomembrane system"/>
    <property type="evidence" value="ECO:0007669"/>
    <property type="project" value="UniProtKB-SubCell"/>
</dbReference>
<feature type="transmembrane region" description="Helical" evidence="6">
    <location>
        <begin position="398"/>
        <end position="422"/>
    </location>
</feature>
<dbReference type="InterPro" id="IPR050495">
    <property type="entry name" value="ATG22/LtaA_families"/>
</dbReference>
<evidence type="ECO:0000256" key="5">
    <source>
        <dbReference type="ARBA" id="ARBA00023136"/>
    </source>
</evidence>
<feature type="transmembrane region" description="Helical" evidence="6">
    <location>
        <begin position="152"/>
        <end position="173"/>
    </location>
</feature>
<accession>A0A1X7NCZ8</accession>
<gene>
    <name evidence="7" type="ORF">SAMN02982922_1613</name>
</gene>
<organism evidence="7 8">
    <name type="scientific">Mesorhizobium australicum</name>
    <dbReference type="NCBI Taxonomy" id="536018"/>
    <lineage>
        <taxon>Bacteria</taxon>
        <taxon>Pseudomonadati</taxon>
        <taxon>Pseudomonadota</taxon>
        <taxon>Alphaproteobacteria</taxon>
        <taxon>Hyphomicrobiales</taxon>
        <taxon>Phyllobacteriaceae</taxon>
        <taxon>Mesorhizobium</taxon>
    </lineage>
</organism>
<feature type="transmembrane region" description="Helical" evidence="6">
    <location>
        <begin position="86"/>
        <end position="105"/>
    </location>
</feature>
<dbReference type="AlphaFoldDB" id="A0A1X7NCZ8"/>
<keyword evidence="5 6" id="KW-0472">Membrane</keyword>
<dbReference type="RefSeq" id="WP_085463691.1">
    <property type="nucleotide sequence ID" value="NZ_FXBL01000004.1"/>
</dbReference>
<reference evidence="7 8" key="1">
    <citation type="submission" date="2017-04" db="EMBL/GenBank/DDBJ databases">
        <authorList>
            <person name="Afonso C.L."/>
            <person name="Miller P.J."/>
            <person name="Scott M.A."/>
            <person name="Spackman E."/>
            <person name="Goraichik I."/>
            <person name="Dimitrov K.M."/>
            <person name="Suarez D.L."/>
            <person name="Swayne D.E."/>
        </authorList>
    </citation>
    <scope>NUCLEOTIDE SEQUENCE [LARGE SCALE GENOMIC DNA]</scope>
    <source>
        <strain evidence="7 8">B5P</strain>
    </source>
</reference>
<feature type="transmembrane region" description="Helical" evidence="6">
    <location>
        <begin position="20"/>
        <end position="42"/>
    </location>
</feature>
<feature type="transmembrane region" description="Helical" evidence="6">
    <location>
        <begin position="434"/>
        <end position="455"/>
    </location>
</feature>
<dbReference type="Pfam" id="PF11700">
    <property type="entry name" value="ATG22"/>
    <property type="match status" value="2"/>
</dbReference>
<feature type="transmembrane region" description="Helical" evidence="6">
    <location>
        <begin position="200"/>
        <end position="219"/>
    </location>
</feature>
<feature type="transmembrane region" description="Helical" evidence="6">
    <location>
        <begin position="111"/>
        <end position="131"/>
    </location>
</feature>
<dbReference type="InterPro" id="IPR024671">
    <property type="entry name" value="Atg22-like"/>
</dbReference>
<evidence type="ECO:0000256" key="2">
    <source>
        <dbReference type="ARBA" id="ARBA00022448"/>
    </source>
</evidence>
<keyword evidence="3 6" id="KW-0812">Transmembrane</keyword>
<feature type="transmembrane region" description="Helical" evidence="6">
    <location>
        <begin position="319"/>
        <end position="339"/>
    </location>
</feature>
<dbReference type="PANTHER" id="PTHR23519:SF1">
    <property type="entry name" value="AUTOPHAGY-RELATED PROTEIN 22"/>
    <property type="match status" value="1"/>
</dbReference>
<evidence type="ECO:0000256" key="1">
    <source>
        <dbReference type="ARBA" id="ARBA00004127"/>
    </source>
</evidence>
<feature type="transmembrane region" description="Helical" evidence="6">
    <location>
        <begin position="54"/>
        <end position="74"/>
    </location>
</feature>
<evidence type="ECO:0000313" key="8">
    <source>
        <dbReference type="Proteomes" id="UP000193083"/>
    </source>
</evidence>
<evidence type="ECO:0000256" key="6">
    <source>
        <dbReference type="SAM" id="Phobius"/>
    </source>
</evidence>
<dbReference type="EMBL" id="FXBL01000004">
    <property type="protein sequence ID" value="SMH35565.1"/>
    <property type="molecule type" value="Genomic_DNA"/>
</dbReference>
<feature type="transmembrane region" description="Helical" evidence="6">
    <location>
        <begin position="261"/>
        <end position="280"/>
    </location>
</feature>
<dbReference type="OrthoDB" id="9768783at2"/>
<feature type="transmembrane region" description="Helical" evidence="6">
    <location>
        <begin position="359"/>
        <end position="378"/>
    </location>
</feature>
<comment type="subcellular location">
    <subcellularLocation>
        <location evidence="1">Endomembrane system</location>
        <topology evidence="1">Multi-pass membrane protein</topology>
    </subcellularLocation>
</comment>
<dbReference type="InterPro" id="IPR036259">
    <property type="entry name" value="MFS_trans_sf"/>
</dbReference>
<evidence type="ECO:0000313" key="7">
    <source>
        <dbReference type="EMBL" id="SMH35565.1"/>
    </source>
</evidence>
<dbReference type="Gene3D" id="1.20.1250.20">
    <property type="entry name" value="MFS general substrate transporter like domains"/>
    <property type="match status" value="1"/>
</dbReference>